<feature type="compositionally biased region" description="Polar residues" evidence="3">
    <location>
        <begin position="144"/>
        <end position="159"/>
    </location>
</feature>
<dbReference type="Gene3D" id="3.80.10.10">
    <property type="entry name" value="Ribonuclease Inhibitor"/>
    <property type="match status" value="4"/>
</dbReference>
<dbReference type="InterPro" id="IPR003591">
    <property type="entry name" value="Leu-rich_rpt_typical-subtyp"/>
</dbReference>
<dbReference type="InterPro" id="IPR001611">
    <property type="entry name" value="Leu-rich_rpt"/>
</dbReference>
<dbReference type="Pfam" id="PF12799">
    <property type="entry name" value="LRR_4"/>
    <property type="match status" value="1"/>
</dbReference>
<evidence type="ECO:0000313" key="6">
    <source>
        <dbReference type="Proteomes" id="UP000749646"/>
    </source>
</evidence>
<dbReference type="InterPro" id="IPR032675">
    <property type="entry name" value="LRR_dom_sf"/>
</dbReference>
<evidence type="ECO:0000259" key="4">
    <source>
        <dbReference type="Pfam" id="PF23598"/>
    </source>
</evidence>
<feature type="compositionally biased region" description="Acidic residues" evidence="3">
    <location>
        <begin position="224"/>
        <end position="235"/>
    </location>
</feature>
<feature type="compositionally biased region" description="Basic and acidic residues" evidence="3">
    <location>
        <begin position="47"/>
        <end position="63"/>
    </location>
</feature>
<feature type="region of interest" description="Disordered" evidence="3">
    <location>
        <begin position="718"/>
        <end position="737"/>
    </location>
</feature>
<protein>
    <recommendedName>
        <fullName evidence="4">Disease resistance R13L4/SHOC-2-like LRR domain-containing protein</fullName>
    </recommendedName>
</protein>
<keyword evidence="1" id="KW-0433">Leucine-rich repeat</keyword>
<dbReference type="Proteomes" id="UP000749646">
    <property type="component" value="Unassembled WGS sequence"/>
</dbReference>
<feature type="compositionally biased region" description="Polar residues" evidence="3">
    <location>
        <begin position="196"/>
        <end position="223"/>
    </location>
</feature>
<feature type="compositionally biased region" description="Basic and acidic residues" evidence="3">
    <location>
        <begin position="160"/>
        <end position="171"/>
    </location>
</feature>
<evidence type="ECO:0000256" key="3">
    <source>
        <dbReference type="SAM" id="MobiDB-lite"/>
    </source>
</evidence>
<feature type="region of interest" description="Disordered" evidence="3">
    <location>
        <begin position="1256"/>
        <end position="1277"/>
    </location>
</feature>
<feature type="compositionally biased region" description="Polar residues" evidence="3">
    <location>
        <begin position="97"/>
        <end position="118"/>
    </location>
</feature>
<sequence>MISSRKANPYYTGVIARFGNGGKHSLHDRELSSSSGRRKSLVSVGGERAKVGAEATTSKEKLSSLEQSKPSPTEARRPSITSSVSTMAAGVKDKVHQSMSEKSSIIGSTPSQLIFSTANKEEYGVEKNESSRNSARTSPYAAVNGNTLDAISSPASDPSGSRRHEGDKSQTKSDLPTLRIGVPTGDSAWSRATGAGTDTGTVPDSASSVARTDSIISHAMTSCDSEDSDEDDDETPSVSTLSSQMVQSYREQGVIITEDNWDDEDLQIGNISRVPTLYIQRPSMDVSILPAQPPFQSVRRMSTTSSIASMMSINKHSQYPDIPKRLTSLTQWSESIDDSSAPLRWDELFEMDPNSRGPLWLSGRGLGQIPHEFFDGLRNLRELYLDHNDIKVVPDSLLKLTKLDVLDLSCNSISSFHSAFKLKKLKNLRRLNLDHNMLTDISPIYKLKSLRELRMNHNLVPFVAMAIQTMTKLKILSMESNTISALPETIGKLGNLCELRLSDNNLRILPDSIGSLRTLQVLALRSNMLEKLPESWKDMENLSTLDLACNCLTVLPADIVRLPRLTHLDLHDNQIQTLPEKIGQLSNLVVLQLCNNQLRELPKDIGRLRDLHDLVLSFNQLHLLPDEIGKLTKLQELKFNNNPLRTLPKTIQRLTNVMPALDQMNKLEEFFISNNFLREIGTSSLNLQSSTSGNNLSYTGPSNSGTITSLSGLVNNTGPGSLSGAGQTSTIGTNQAGNATTTTFSTLGAALTGNLMMSGGLTASKLSELKRLRVFEARGNQIRILTPKIKMLPSLEVLDLEDNLLSCLPKEVGDLVDLKVLILEGNPIKSLPSSLTKLMGTLEVFRIGEWPENGFEIAREQPQVNMKINVLQSFLPQQIERTLLFRMHDCILKRIQELDSQHDQDKAASRTLTTNQPKPSGSSFSLASNLSALVDTTSKSQLGLSQGLAIAAQNMIANRNLGLHSSPSGSEDLARLTVNSEGINPSYVENSHSNFRNLPALQLTNIRTQSVPITTLPLTTSPQSITAPTGPMSSFPLLNSLRPRKSQHQLTTKNLQGQGSKAKTMYASPNLQQQDQNLQQESQIIAASLTNRVGRAFDFTNGQKVKNDIGIPRVATLETSRLQLSTDAMIALGLGTQPGSAGSVIAHSNGTSRLGDGSLSGIKASMGIKSTPSLTSMPVSFFPPRSVSPAPGSRTSDERPSRASSARSGSPLPPIPTPLRRSSSTLGHLNEAQNSEKPSASTLAWLRLKSPAMPFTPVQDNNYQQQQQQPDLTMGSSSIRQPISAAPPPIFLDYDFGTPSLLDIPQHLYYSAGDDDVDGDHPGLDGETEDDRSTSTTTGGGGECSHSRNKGKGRMADTPERVSEDFYTQWQQSYNFHPSNQLNTTDPVLKIAVLKGIYDQILQNMDHLVEQSVQESPAKKNNRFKLLNTLRFLKADRGGSGSLGTVSSGYHPFPAMMQ</sequence>
<organism evidence="5 6">
    <name type="scientific">Modicella reniformis</name>
    <dbReference type="NCBI Taxonomy" id="1440133"/>
    <lineage>
        <taxon>Eukaryota</taxon>
        <taxon>Fungi</taxon>
        <taxon>Fungi incertae sedis</taxon>
        <taxon>Mucoromycota</taxon>
        <taxon>Mortierellomycotina</taxon>
        <taxon>Mortierellomycetes</taxon>
        <taxon>Mortierellales</taxon>
        <taxon>Mortierellaceae</taxon>
        <taxon>Modicella</taxon>
    </lineage>
</organism>
<dbReference type="InterPro" id="IPR055414">
    <property type="entry name" value="LRR_R13L4/SHOC2-like"/>
</dbReference>
<reference evidence="5" key="1">
    <citation type="journal article" date="2020" name="Fungal Divers.">
        <title>Resolving the Mortierellaceae phylogeny through synthesis of multi-gene phylogenetics and phylogenomics.</title>
        <authorList>
            <person name="Vandepol N."/>
            <person name="Liber J."/>
            <person name="Desiro A."/>
            <person name="Na H."/>
            <person name="Kennedy M."/>
            <person name="Barry K."/>
            <person name="Grigoriev I.V."/>
            <person name="Miller A.N."/>
            <person name="O'Donnell K."/>
            <person name="Stajich J.E."/>
            <person name="Bonito G."/>
        </authorList>
    </citation>
    <scope>NUCLEOTIDE SEQUENCE</scope>
    <source>
        <strain evidence="5">MES-2147</strain>
    </source>
</reference>
<feature type="region of interest" description="Disordered" evidence="3">
    <location>
        <begin position="902"/>
        <end position="923"/>
    </location>
</feature>
<evidence type="ECO:0000256" key="1">
    <source>
        <dbReference type="ARBA" id="ARBA00022614"/>
    </source>
</evidence>
<dbReference type="PANTHER" id="PTHR48051:SF54">
    <property type="entry name" value="LEUCINE-RICH REPEAT-CONTAINING PROTEIN"/>
    <property type="match status" value="1"/>
</dbReference>
<dbReference type="EMBL" id="JAAAHW010000665">
    <property type="protein sequence ID" value="KAG0000092.1"/>
    <property type="molecule type" value="Genomic_DNA"/>
</dbReference>
<dbReference type="FunFam" id="3.80.10.10:FF:001164">
    <property type="entry name" value="GH01279p"/>
    <property type="match status" value="1"/>
</dbReference>
<feature type="compositionally biased region" description="Polar residues" evidence="3">
    <location>
        <begin position="236"/>
        <end position="245"/>
    </location>
</feature>
<feature type="domain" description="Disease resistance R13L4/SHOC-2-like LRR" evidence="4">
    <location>
        <begin position="558"/>
        <end position="667"/>
    </location>
</feature>
<dbReference type="InterPro" id="IPR025875">
    <property type="entry name" value="Leu-rich_rpt_4"/>
</dbReference>
<gene>
    <name evidence="5" type="ORF">BGZ65_004648</name>
</gene>
<keyword evidence="2" id="KW-0677">Repeat</keyword>
<dbReference type="GO" id="GO:0005737">
    <property type="term" value="C:cytoplasm"/>
    <property type="evidence" value="ECO:0007669"/>
    <property type="project" value="TreeGrafter"/>
</dbReference>
<feature type="compositionally biased region" description="Basic and acidic residues" evidence="3">
    <location>
        <begin position="119"/>
        <end position="130"/>
    </location>
</feature>
<dbReference type="Pfam" id="PF00560">
    <property type="entry name" value="LRR_1"/>
    <property type="match status" value="1"/>
</dbReference>
<dbReference type="SMART" id="SM00369">
    <property type="entry name" value="LRR_TYP"/>
    <property type="match status" value="14"/>
</dbReference>
<feature type="region of interest" description="Disordered" evidence="3">
    <location>
        <begin position="1313"/>
        <end position="1360"/>
    </location>
</feature>
<dbReference type="Pfam" id="PF13855">
    <property type="entry name" value="LRR_8"/>
    <property type="match status" value="1"/>
</dbReference>
<dbReference type="PROSITE" id="PS51450">
    <property type="entry name" value="LRR"/>
    <property type="match status" value="6"/>
</dbReference>
<keyword evidence="6" id="KW-1185">Reference proteome</keyword>
<comment type="caution">
    <text evidence="5">The sequence shown here is derived from an EMBL/GenBank/DDBJ whole genome shotgun (WGS) entry which is preliminary data.</text>
</comment>
<dbReference type="InterPro" id="IPR050216">
    <property type="entry name" value="LRR_domain-containing"/>
</dbReference>
<dbReference type="OrthoDB" id="660555at2759"/>
<feature type="compositionally biased region" description="Low complexity" evidence="3">
    <location>
        <begin position="1176"/>
        <end position="1189"/>
    </location>
</feature>
<evidence type="ECO:0000256" key="2">
    <source>
        <dbReference type="ARBA" id="ARBA00022737"/>
    </source>
</evidence>
<accession>A0A9P6MGT4</accession>
<evidence type="ECO:0000313" key="5">
    <source>
        <dbReference type="EMBL" id="KAG0000092.1"/>
    </source>
</evidence>
<feature type="compositionally biased region" description="Polar residues" evidence="3">
    <location>
        <begin position="718"/>
        <end position="729"/>
    </location>
</feature>
<proteinExistence type="predicted"/>
<feature type="region of interest" description="Disordered" evidence="3">
    <location>
        <begin position="1174"/>
        <end position="1224"/>
    </location>
</feature>
<dbReference type="SMART" id="SM00364">
    <property type="entry name" value="LRR_BAC"/>
    <property type="match status" value="10"/>
</dbReference>
<dbReference type="SMART" id="SM00365">
    <property type="entry name" value="LRR_SD22"/>
    <property type="match status" value="10"/>
</dbReference>
<feature type="region of interest" description="Disordered" evidence="3">
    <location>
        <begin position="17"/>
        <end position="245"/>
    </location>
</feature>
<dbReference type="PANTHER" id="PTHR48051">
    <property type="match status" value="1"/>
</dbReference>
<feature type="compositionally biased region" description="Polar residues" evidence="3">
    <location>
        <begin position="910"/>
        <end position="919"/>
    </location>
</feature>
<dbReference type="SUPFAM" id="SSF52058">
    <property type="entry name" value="L domain-like"/>
    <property type="match status" value="1"/>
</dbReference>
<dbReference type="Pfam" id="PF23598">
    <property type="entry name" value="LRR_14"/>
    <property type="match status" value="1"/>
</dbReference>
<name>A0A9P6MGT4_9FUNG</name>